<dbReference type="KEGG" id="asip:AQUSIP_12970"/>
<dbReference type="AlphaFoldDB" id="A0A5E4PI34"/>
<keyword evidence="2" id="KW-1185">Reference proteome</keyword>
<evidence type="ECO:0000313" key="1">
    <source>
        <dbReference type="EMBL" id="VVC75996.1"/>
    </source>
</evidence>
<organism evidence="1 2">
    <name type="scientific">Aquicella siphonis</name>
    <dbReference type="NCBI Taxonomy" id="254247"/>
    <lineage>
        <taxon>Bacteria</taxon>
        <taxon>Pseudomonadati</taxon>
        <taxon>Pseudomonadota</taxon>
        <taxon>Gammaproteobacteria</taxon>
        <taxon>Legionellales</taxon>
        <taxon>Coxiellaceae</taxon>
        <taxon>Aquicella</taxon>
    </lineage>
</organism>
<dbReference type="EMBL" id="LR699119">
    <property type="protein sequence ID" value="VVC75996.1"/>
    <property type="molecule type" value="Genomic_DNA"/>
</dbReference>
<proteinExistence type="predicted"/>
<evidence type="ECO:0000313" key="2">
    <source>
        <dbReference type="Proteomes" id="UP000324194"/>
    </source>
</evidence>
<name>A0A5E4PI34_9COXI</name>
<dbReference type="Proteomes" id="UP000324194">
    <property type="component" value="Chromosome 1"/>
</dbReference>
<sequence length="190" mass="19562">MATNNAINTSTNQFLQIANDLNDVNNAVTAFNNISPLTTKGDLIGFDGSDNVRVAVGTNDYYLAADSTAAAGFSWKILPTSLLPWTVVSGTTQAAAVNNGYIANNAGLVTITLPSTAAVGSVFHIVGLGAGGWKLAQNASQLINFGSVVTTTGTSGYLQSTDVSDSVYLVCVVANTTFKVLSAIGNITYV</sequence>
<gene>
    <name evidence="1" type="ORF">AQUSIP_12970</name>
</gene>
<accession>A0A5E4PI34</accession>
<dbReference type="RefSeq" id="WP_148339252.1">
    <property type="nucleotide sequence ID" value="NZ_LR699119.1"/>
</dbReference>
<reference evidence="1 2" key="1">
    <citation type="submission" date="2019-08" db="EMBL/GenBank/DDBJ databases">
        <authorList>
            <person name="Guy L."/>
        </authorList>
    </citation>
    <scope>NUCLEOTIDE SEQUENCE [LARGE SCALE GENOMIC DNA]</scope>
    <source>
        <strain evidence="1 2">SGT-108</strain>
    </source>
</reference>
<dbReference type="OrthoDB" id="8832761at2"/>
<protein>
    <submittedName>
        <fullName evidence="1">Uncharacterized protein</fullName>
    </submittedName>
</protein>